<evidence type="ECO:0000256" key="1">
    <source>
        <dbReference type="SAM" id="Coils"/>
    </source>
</evidence>
<keyword evidence="1" id="KW-0175">Coiled coil</keyword>
<feature type="domain" description="YhaN AAA" evidence="2">
    <location>
        <begin position="1"/>
        <end position="55"/>
    </location>
</feature>
<dbReference type="InterPro" id="IPR027417">
    <property type="entry name" value="P-loop_NTPase"/>
</dbReference>
<keyword evidence="3" id="KW-0378">Hydrolase</keyword>
<dbReference type="AlphaFoldDB" id="A0A1H7UJ91"/>
<dbReference type="PANTHER" id="PTHR41259:SF1">
    <property type="entry name" value="DOUBLE-STRAND BREAK REPAIR RAD50 ATPASE, PUTATIVE-RELATED"/>
    <property type="match status" value="1"/>
</dbReference>
<evidence type="ECO:0000313" key="4">
    <source>
        <dbReference type="Proteomes" id="UP000199664"/>
    </source>
</evidence>
<proteinExistence type="predicted"/>
<organism evidence="3 4">
    <name type="scientific">Bosea lupini</name>
    <dbReference type="NCBI Taxonomy" id="1036779"/>
    <lineage>
        <taxon>Bacteria</taxon>
        <taxon>Pseudomonadati</taxon>
        <taxon>Pseudomonadota</taxon>
        <taxon>Alphaproteobacteria</taxon>
        <taxon>Hyphomicrobiales</taxon>
        <taxon>Boseaceae</taxon>
        <taxon>Bosea</taxon>
    </lineage>
</organism>
<feature type="coiled-coil region" evidence="1">
    <location>
        <begin position="251"/>
        <end position="295"/>
    </location>
</feature>
<dbReference type="Pfam" id="PF13514">
    <property type="entry name" value="AAA_27"/>
    <property type="match status" value="1"/>
</dbReference>
<feature type="coiled-coil region" evidence="1">
    <location>
        <begin position="656"/>
        <end position="690"/>
    </location>
</feature>
<dbReference type="Gene3D" id="3.40.50.300">
    <property type="entry name" value="P-loop containing nucleotide triphosphate hydrolases"/>
    <property type="match status" value="2"/>
</dbReference>
<dbReference type="OrthoDB" id="7069379at2"/>
<reference evidence="4" key="1">
    <citation type="submission" date="2016-10" db="EMBL/GenBank/DDBJ databases">
        <authorList>
            <person name="Varghese N."/>
            <person name="Submissions S."/>
        </authorList>
    </citation>
    <scope>NUCLEOTIDE SEQUENCE [LARGE SCALE GENOMIC DNA]</scope>
    <source>
        <strain evidence="4">LMG 26383,CCUG 61248,R- 45681</strain>
    </source>
</reference>
<dbReference type="RefSeq" id="WP_091838332.1">
    <property type="nucleotide sequence ID" value="NZ_FOAN01000006.1"/>
</dbReference>
<evidence type="ECO:0000259" key="2">
    <source>
        <dbReference type="Pfam" id="PF13514"/>
    </source>
</evidence>
<accession>A0A1H7UJ91</accession>
<sequence>MKLTALRLHNVRRFAGTGVRIENIGDGINVLCAANEHGKSTCFDALHALFFQPHTGTPGSVQALRPYSGGNPLVEADLTTADGAFRLTKQFYGGRRAQVRERDSGRLIAQADEAERFISALVKGGISGPAGLLWVRQGVTGIERRAKAEDETERRARETVLTSVQGEVEALTGGRRMTEALAACEEELLRLVTATGRPKTGGPYASAIDESEQLAEQERRLGAEVADLRAALDRRRTIRVRLAEIDTPEMARERQAALAEAEAELSAAKAQAESLKAAESKAALALNRRVSAEQALSGFRQALARFASLRDAEAGAAQERDAARARHQGAAGVVREAATAVESAEREEREQRDLLARLERALRAQEAARRLATARDSEREAQATREQIERMEATLKSLILPAGKIAELEEIDGQLLQLQARAEARAPHLRIDYAAGAEGGISIAGVMLAQAEERPLAGTTQIEIAAIGRLTVTAPQAEEDDRSLARAKAKRKTLLDELQVDSLAAARQREVQARDLKADLDLARRRLQLFAPGGLAALQEQIARLEAEAASADEVPADLDAASRQLGTVEARVGAVREAARAAQARTETSASALVEAERHAAGLSSALAALAESLGPETQWRGREERLAAEHAETNLAWRAAQRQVEELAARRIDLAAAEARQLRLRSVMDAAREEITRLREEAAGLDGRIQTRTETAIEEAWQETRDRLAQAQRRTAVLAREVAILTRLRGALEAARSQARDHYFAPVLQELCPLLGLLFDDASVTFDEDTLLPRSVLRNGLDEQVGVLSGGMREQLAILTRLAFARLLAKGGQPTPVILDDALVYSDDDRIEKMFDALHRQASAQQVIVFSCRQRAFARLGGRVLRMEPWQPEH</sequence>
<feature type="coiled-coil region" evidence="1">
    <location>
        <begin position="341"/>
        <end position="394"/>
    </location>
</feature>
<protein>
    <submittedName>
        <fullName evidence="3">DNA repair exonuclease SbcCD ATPase subunit</fullName>
    </submittedName>
</protein>
<evidence type="ECO:0000313" key="3">
    <source>
        <dbReference type="EMBL" id="SEL96718.1"/>
    </source>
</evidence>
<dbReference type="PANTHER" id="PTHR41259">
    <property type="entry name" value="DOUBLE-STRAND BREAK REPAIR RAD50 ATPASE, PUTATIVE-RELATED"/>
    <property type="match status" value="1"/>
</dbReference>
<dbReference type="STRING" id="1036779.SAMN04515666_106288"/>
<dbReference type="SUPFAM" id="SSF52540">
    <property type="entry name" value="P-loop containing nucleoside triphosphate hydrolases"/>
    <property type="match status" value="1"/>
</dbReference>
<dbReference type="InterPro" id="IPR038734">
    <property type="entry name" value="YhaN_AAA"/>
</dbReference>
<dbReference type="Proteomes" id="UP000199664">
    <property type="component" value="Unassembled WGS sequence"/>
</dbReference>
<dbReference type="GO" id="GO:0004527">
    <property type="term" value="F:exonuclease activity"/>
    <property type="evidence" value="ECO:0007669"/>
    <property type="project" value="UniProtKB-KW"/>
</dbReference>
<name>A0A1H7UJ91_9HYPH</name>
<keyword evidence="3" id="KW-0269">Exonuclease</keyword>
<feature type="coiled-coil region" evidence="1">
    <location>
        <begin position="506"/>
        <end position="555"/>
    </location>
</feature>
<gene>
    <name evidence="3" type="ORF">SAMN04515666_106288</name>
</gene>
<dbReference type="EMBL" id="FOAN01000006">
    <property type="protein sequence ID" value="SEL96718.1"/>
    <property type="molecule type" value="Genomic_DNA"/>
</dbReference>
<dbReference type="CDD" id="cd00267">
    <property type="entry name" value="ABC_ATPase"/>
    <property type="match status" value="1"/>
</dbReference>
<keyword evidence="3" id="KW-0540">Nuclease</keyword>
<keyword evidence="4" id="KW-1185">Reference proteome</keyword>